<dbReference type="KEGG" id="erz:ER308_10710"/>
<dbReference type="EMBL" id="CP036402">
    <property type="protein sequence ID" value="QBI19982.1"/>
    <property type="molecule type" value="Genomic_DNA"/>
</dbReference>
<dbReference type="CDD" id="cd00060">
    <property type="entry name" value="FHA"/>
    <property type="match status" value="1"/>
</dbReference>
<feature type="region of interest" description="Disordered" evidence="2">
    <location>
        <begin position="40"/>
        <end position="96"/>
    </location>
</feature>
<dbReference type="PROSITE" id="PS50006">
    <property type="entry name" value="FHA_DOMAIN"/>
    <property type="match status" value="1"/>
</dbReference>
<protein>
    <submittedName>
        <fullName evidence="4">FHA domain-containing protein</fullName>
    </submittedName>
</protein>
<evidence type="ECO:0000256" key="1">
    <source>
        <dbReference type="ARBA" id="ARBA00022553"/>
    </source>
</evidence>
<keyword evidence="5" id="KW-1185">Reference proteome</keyword>
<feature type="domain" description="FHA" evidence="3">
    <location>
        <begin position="108"/>
        <end position="157"/>
    </location>
</feature>
<dbReference type="InterPro" id="IPR000253">
    <property type="entry name" value="FHA_dom"/>
</dbReference>
<evidence type="ECO:0000313" key="4">
    <source>
        <dbReference type="EMBL" id="QBI19982.1"/>
    </source>
</evidence>
<reference evidence="4 5" key="1">
    <citation type="submission" date="2019-01" db="EMBL/GenBank/DDBJ databases">
        <title>Egibacter rhizosphaerae EGI 80759T.</title>
        <authorList>
            <person name="Chen D.-D."/>
            <person name="Tian Y."/>
            <person name="Jiao J.-Y."/>
            <person name="Zhang X.-T."/>
            <person name="Zhang Y.-G."/>
            <person name="Zhang Y."/>
            <person name="Xiao M."/>
            <person name="Shu W.-S."/>
            <person name="Li W.-J."/>
        </authorList>
    </citation>
    <scope>NUCLEOTIDE SEQUENCE [LARGE SCALE GENOMIC DNA]</scope>
    <source>
        <strain evidence="4 5">EGI 80759</strain>
    </source>
</reference>
<accession>A0A411YFV2</accession>
<evidence type="ECO:0000259" key="3">
    <source>
        <dbReference type="PROSITE" id="PS50006"/>
    </source>
</evidence>
<name>A0A411YFV2_9ACTN</name>
<dbReference type="SMART" id="SM00240">
    <property type="entry name" value="FHA"/>
    <property type="match status" value="1"/>
</dbReference>
<evidence type="ECO:0000313" key="5">
    <source>
        <dbReference type="Proteomes" id="UP000291469"/>
    </source>
</evidence>
<dbReference type="InterPro" id="IPR008984">
    <property type="entry name" value="SMAD_FHA_dom_sf"/>
</dbReference>
<dbReference type="AlphaFoldDB" id="A0A411YFV2"/>
<dbReference type="Proteomes" id="UP000291469">
    <property type="component" value="Chromosome"/>
</dbReference>
<dbReference type="PANTHER" id="PTHR23308">
    <property type="entry name" value="NUCLEAR INHIBITOR OF PROTEIN PHOSPHATASE-1"/>
    <property type="match status" value="1"/>
</dbReference>
<organism evidence="4 5">
    <name type="scientific">Egibacter rhizosphaerae</name>
    <dbReference type="NCBI Taxonomy" id="1670831"/>
    <lineage>
        <taxon>Bacteria</taxon>
        <taxon>Bacillati</taxon>
        <taxon>Actinomycetota</taxon>
        <taxon>Nitriliruptoria</taxon>
        <taxon>Egibacterales</taxon>
        <taxon>Egibacteraceae</taxon>
        <taxon>Egibacter</taxon>
    </lineage>
</organism>
<dbReference type="Gene3D" id="2.60.200.20">
    <property type="match status" value="1"/>
</dbReference>
<keyword evidence="1" id="KW-0597">Phosphoprotein</keyword>
<feature type="compositionally biased region" description="Low complexity" evidence="2">
    <location>
        <begin position="40"/>
        <end position="67"/>
    </location>
</feature>
<evidence type="ECO:0000256" key="2">
    <source>
        <dbReference type="SAM" id="MobiDB-lite"/>
    </source>
</evidence>
<dbReference type="OrthoDB" id="277520at2"/>
<dbReference type="Pfam" id="PF00498">
    <property type="entry name" value="FHA"/>
    <property type="match status" value="1"/>
</dbReference>
<dbReference type="RefSeq" id="WP_131154979.1">
    <property type="nucleotide sequence ID" value="NZ_CP036402.1"/>
</dbReference>
<gene>
    <name evidence="4" type="ORF">ER308_10710</name>
</gene>
<dbReference type="InterPro" id="IPR050923">
    <property type="entry name" value="Cell_Proc_Reg/RNA_Proc"/>
</dbReference>
<proteinExistence type="predicted"/>
<sequence length="180" mass="19394">MPQVVLTLLQGVFLLFFYLFVWRAMRAILRDVNQATRQQARQATGGAQQSSARPAAAPSGRRAPAGQTASGGQPAPRGRQASGTPPRELVVHRPDAAPAVVPLNGRELTFGRGEHATVRIVDSYASDRHARLAHDGQAWVLQDLGSTNGTFVNRQKIAQPTPIYAGDQLGIGRTVVEVRK</sequence>
<dbReference type="SUPFAM" id="SSF49879">
    <property type="entry name" value="SMAD/FHA domain"/>
    <property type="match status" value="1"/>
</dbReference>